<evidence type="ECO:0000256" key="7">
    <source>
        <dbReference type="ARBA" id="ARBA00022989"/>
    </source>
</evidence>
<accession>A0ABN8T7P2</accession>
<evidence type="ECO:0000256" key="10">
    <source>
        <dbReference type="SAM" id="Phobius"/>
    </source>
</evidence>
<evidence type="ECO:0000256" key="5">
    <source>
        <dbReference type="ARBA" id="ARBA00022519"/>
    </source>
</evidence>
<evidence type="ECO:0000256" key="9">
    <source>
        <dbReference type="RuleBase" id="RU003923"/>
    </source>
</evidence>
<comment type="subcellular location">
    <subcellularLocation>
        <location evidence="1 9">Cell inner membrane</location>
        <topology evidence="1 9">Multi-pass membrane protein</topology>
    </subcellularLocation>
</comment>
<evidence type="ECO:0000256" key="3">
    <source>
        <dbReference type="ARBA" id="ARBA00022448"/>
    </source>
</evidence>
<feature type="domain" description="Type II secretion system protein GspF" evidence="11">
    <location>
        <begin position="64"/>
        <end position="186"/>
    </location>
</feature>
<dbReference type="InterPro" id="IPR018076">
    <property type="entry name" value="T2SS_GspF_dom"/>
</dbReference>
<sequence length="400" mass="44404">MATNQLWRWRGLTLHAEERHGTLWALNRPEALMSLQQQGITALSLRCCTVRAAYWHSNWRCEIIEQLATLLHAGLTLSDGLEMLASQHPVPQWQALLATLSQRLAEGVSLSDSLRQWPEAFPPLYLAMIRTGEVTGKLDICCRALAQQQKAQQAMMQKVKKALRYPCIILLLAIAVVVAMLGFVLPEFTAIYRTFNTPLPLLTQVVMNMADAVKLHYGLIALFLTLPVLPGILLKKNPRWQRLQARVALSLPVMGTLVRGQMLSHIFTVLSLTQSAGIAFLQGLETVEETFAQPFWREVISRLHHDISQGSPIWQAMENGQVFTPLCIQLVRTGEASGALDQMLQNLAGYHSEKTHQLAENLTSLLEPMLLVVTGVIIGTLVVAMYLPIFHLGDAISGAG</sequence>
<dbReference type="PROSITE" id="PS00874">
    <property type="entry name" value="T2SP_F"/>
    <property type="match status" value="1"/>
</dbReference>
<dbReference type="RefSeq" id="WP_253897344.1">
    <property type="nucleotide sequence ID" value="NZ_CALSBS010000004.1"/>
</dbReference>
<proteinExistence type="inferred from homology"/>
<dbReference type="Pfam" id="PF00482">
    <property type="entry name" value="T2SSF"/>
    <property type="match status" value="2"/>
</dbReference>
<evidence type="ECO:0000256" key="4">
    <source>
        <dbReference type="ARBA" id="ARBA00022475"/>
    </source>
</evidence>
<feature type="domain" description="Type II secretion system protein GspF" evidence="11">
    <location>
        <begin position="268"/>
        <end position="388"/>
    </location>
</feature>
<evidence type="ECO:0000256" key="2">
    <source>
        <dbReference type="ARBA" id="ARBA00005745"/>
    </source>
</evidence>
<keyword evidence="3 9" id="KW-0813">Transport</keyword>
<evidence type="ECO:0000313" key="12">
    <source>
        <dbReference type="EMBL" id="CAH6636482.1"/>
    </source>
</evidence>
<evidence type="ECO:0000256" key="1">
    <source>
        <dbReference type="ARBA" id="ARBA00004429"/>
    </source>
</evidence>
<feature type="transmembrane region" description="Helical" evidence="10">
    <location>
        <begin position="369"/>
        <end position="390"/>
    </location>
</feature>
<organism evidence="12 13">
    <name type="scientific">Pseudocitrobacter vendiensis</name>
    <dbReference type="NCBI Taxonomy" id="2488306"/>
    <lineage>
        <taxon>Bacteria</taxon>
        <taxon>Pseudomonadati</taxon>
        <taxon>Pseudomonadota</taxon>
        <taxon>Gammaproteobacteria</taxon>
        <taxon>Enterobacterales</taxon>
        <taxon>Enterobacteriaceae</taxon>
        <taxon>Pseudocitrobacter</taxon>
    </lineage>
</organism>
<name>A0ABN8T7P2_9ENTR</name>
<evidence type="ECO:0000256" key="8">
    <source>
        <dbReference type="ARBA" id="ARBA00023136"/>
    </source>
</evidence>
<comment type="similarity">
    <text evidence="2 9">Belongs to the GSP F family.</text>
</comment>
<dbReference type="InterPro" id="IPR042094">
    <property type="entry name" value="T2SS_GspF_sf"/>
</dbReference>
<dbReference type="Gene3D" id="1.20.81.30">
    <property type="entry name" value="Type II secretion system (T2SS), domain F"/>
    <property type="match status" value="2"/>
</dbReference>
<keyword evidence="5" id="KW-0997">Cell inner membrane</keyword>
<keyword evidence="8 10" id="KW-0472">Membrane</keyword>
<keyword evidence="7 10" id="KW-1133">Transmembrane helix</keyword>
<keyword evidence="4" id="KW-1003">Cell membrane</keyword>
<keyword evidence="6 9" id="KW-0812">Transmembrane</keyword>
<keyword evidence="13" id="KW-1185">Reference proteome</keyword>
<dbReference type="NCBIfam" id="NF007861">
    <property type="entry name" value="PRK10573.1"/>
    <property type="match status" value="1"/>
</dbReference>
<evidence type="ECO:0000259" key="11">
    <source>
        <dbReference type="Pfam" id="PF00482"/>
    </source>
</evidence>
<evidence type="ECO:0000256" key="6">
    <source>
        <dbReference type="ARBA" id="ARBA00022692"/>
    </source>
</evidence>
<dbReference type="PANTHER" id="PTHR30012:SF7">
    <property type="entry name" value="PROTEIN TRANSPORT PROTEIN HOFC HOMOLOG"/>
    <property type="match status" value="1"/>
</dbReference>
<evidence type="ECO:0000313" key="13">
    <source>
        <dbReference type="Proteomes" id="UP001152651"/>
    </source>
</evidence>
<dbReference type="PANTHER" id="PTHR30012">
    <property type="entry name" value="GENERAL SECRETION PATHWAY PROTEIN"/>
    <property type="match status" value="1"/>
</dbReference>
<reference evidence="12" key="1">
    <citation type="submission" date="2022-05" db="EMBL/GenBank/DDBJ databases">
        <authorList>
            <person name="Blom J."/>
        </authorList>
    </citation>
    <scope>NUCLEOTIDE SEQUENCE</scope>
    <source>
        <strain evidence="12">Type strain: CPO20170097</strain>
    </source>
</reference>
<dbReference type="Proteomes" id="UP001152651">
    <property type="component" value="Unassembled WGS sequence"/>
</dbReference>
<dbReference type="InterPro" id="IPR001992">
    <property type="entry name" value="T2SS_GspF/T4SS_PilC_CS"/>
</dbReference>
<gene>
    <name evidence="12" type="ORF">FBBNIHIM_06585</name>
</gene>
<feature type="transmembrane region" description="Helical" evidence="10">
    <location>
        <begin position="215"/>
        <end position="234"/>
    </location>
</feature>
<feature type="transmembrane region" description="Helical" evidence="10">
    <location>
        <begin position="165"/>
        <end position="185"/>
    </location>
</feature>
<comment type="caution">
    <text evidence="12">The sequence shown here is derived from an EMBL/GenBank/DDBJ whole genome shotgun (WGS) entry which is preliminary data.</text>
</comment>
<dbReference type="InterPro" id="IPR003004">
    <property type="entry name" value="GspF/PilC"/>
</dbReference>
<protein>
    <submittedName>
        <fullName evidence="12">Protein transport protein HofC</fullName>
    </submittedName>
</protein>
<dbReference type="EMBL" id="CALSBS010000004">
    <property type="protein sequence ID" value="CAH6636482.1"/>
    <property type="molecule type" value="Genomic_DNA"/>
</dbReference>
<dbReference type="PRINTS" id="PR00812">
    <property type="entry name" value="BCTERIALGSPF"/>
</dbReference>